<evidence type="ECO:0000313" key="3">
    <source>
        <dbReference type="Proteomes" id="UP000182360"/>
    </source>
</evidence>
<dbReference type="AlphaFoldDB" id="A0A1H9DAX5"/>
<accession>A0A1H9DAX5</accession>
<dbReference type="InterPro" id="IPR016181">
    <property type="entry name" value="Acyl_CoA_acyltransferase"/>
</dbReference>
<organism evidence="2 3">
    <name type="scientific">Treponema bryantii</name>
    <dbReference type="NCBI Taxonomy" id="163"/>
    <lineage>
        <taxon>Bacteria</taxon>
        <taxon>Pseudomonadati</taxon>
        <taxon>Spirochaetota</taxon>
        <taxon>Spirochaetia</taxon>
        <taxon>Spirochaetales</taxon>
        <taxon>Treponemataceae</taxon>
        <taxon>Treponema</taxon>
    </lineage>
</organism>
<dbReference type="PANTHER" id="PTHR43792">
    <property type="entry name" value="GNAT FAMILY, PUTATIVE (AFU_ORTHOLOGUE AFUA_3G00765)-RELATED-RELATED"/>
    <property type="match status" value="1"/>
</dbReference>
<dbReference type="SUPFAM" id="SSF55729">
    <property type="entry name" value="Acyl-CoA N-acyltransferases (Nat)"/>
    <property type="match status" value="1"/>
</dbReference>
<dbReference type="InterPro" id="IPR051531">
    <property type="entry name" value="N-acetyltransferase"/>
</dbReference>
<dbReference type="InterPro" id="IPR000182">
    <property type="entry name" value="GNAT_dom"/>
</dbReference>
<evidence type="ECO:0000313" key="2">
    <source>
        <dbReference type="EMBL" id="SEQ10640.1"/>
    </source>
</evidence>
<reference evidence="2 3" key="1">
    <citation type="submission" date="2016-10" db="EMBL/GenBank/DDBJ databases">
        <authorList>
            <person name="de Groot N.N."/>
        </authorList>
    </citation>
    <scope>NUCLEOTIDE SEQUENCE [LARGE SCALE GENOMIC DNA]</scope>
    <source>
        <strain evidence="2 3">B25</strain>
    </source>
</reference>
<protein>
    <submittedName>
        <fullName evidence="2">Ribosomal-protein-alanine N-acetyltransferase</fullName>
    </submittedName>
</protein>
<dbReference type="Gene3D" id="3.40.630.30">
    <property type="match status" value="1"/>
</dbReference>
<dbReference type="CDD" id="cd04301">
    <property type="entry name" value="NAT_SF"/>
    <property type="match status" value="1"/>
</dbReference>
<dbReference type="EMBL" id="FOFU01000002">
    <property type="protein sequence ID" value="SEQ10640.1"/>
    <property type="molecule type" value="Genomic_DNA"/>
</dbReference>
<feature type="domain" description="N-acetyltransferase" evidence="1">
    <location>
        <begin position="43"/>
        <end position="206"/>
    </location>
</feature>
<dbReference type="Proteomes" id="UP000182360">
    <property type="component" value="Unassembled WGS sequence"/>
</dbReference>
<keyword evidence="3" id="KW-1185">Reference proteome</keyword>
<keyword evidence="2" id="KW-0808">Transferase</keyword>
<evidence type="ECO:0000259" key="1">
    <source>
        <dbReference type="PROSITE" id="PS51186"/>
    </source>
</evidence>
<sequence length="213" mass="24545">MEVTLNRNFKIEDAIQLLQESKKGVEIKMLKETFTETINTGRLVLRKFESSDVESVFKNWASDPEVQLNYGEPVYSTSGEVKALLEKYISGYERANYYRWAVIEKQSGECIGQIAFFLVDTKNEFAEIEYCIGRAYQGKGYATEACKAVIRFGFETIGLHKVQICCRPKNIKSKSVIEKCGLTYEGTLRDYFKMPDGSFESRMYFSILRDEIK</sequence>
<dbReference type="GO" id="GO:0016747">
    <property type="term" value="F:acyltransferase activity, transferring groups other than amino-acyl groups"/>
    <property type="evidence" value="ECO:0007669"/>
    <property type="project" value="InterPro"/>
</dbReference>
<dbReference type="Pfam" id="PF13302">
    <property type="entry name" value="Acetyltransf_3"/>
    <property type="match status" value="1"/>
</dbReference>
<proteinExistence type="predicted"/>
<gene>
    <name evidence="2" type="ORF">SAMN04487977_102510</name>
</gene>
<dbReference type="PROSITE" id="PS51186">
    <property type="entry name" value="GNAT"/>
    <property type="match status" value="1"/>
</dbReference>
<name>A0A1H9DAX5_9SPIR</name>